<feature type="domain" description="DNA2/NAM7 helicase-like C-terminal" evidence="5">
    <location>
        <begin position="1"/>
        <end position="115"/>
    </location>
</feature>
<evidence type="ECO:0000256" key="1">
    <source>
        <dbReference type="ARBA" id="ARBA00022741"/>
    </source>
</evidence>
<evidence type="ECO:0000256" key="4">
    <source>
        <dbReference type="ARBA" id="ARBA00022840"/>
    </source>
</evidence>
<dbReference type="PANTHER" id="PTHR43788:SF8">
    <property type="entry name" value="DNA-BINDING PROTEIN SMUBP-2"/>
    <property type="match status" value="1"/>
</dbReference>
<dbReference type="AlphaFoldDB" id="A0A9W7YGR1"/>
<keyword evidence="4" id="KW-0067">ATP-binding</keyword>
<keyword evidence="1" id="KW-0547">Nucleotide-binding</keyword>
<keyword evidence="2" id="KW-0378">Hydrolase</keyword>
<proteinExistence type="predicted"/>
<evidence type="ECO:0000256" key="3">
    <source>
        <dbReference type="ARBA" id="ARBA00022806"/>
    </source>
</evidence>
<evidence type="ECO:0000313" key="6">
    <source>
        <dbReference type="EMBL" id="KAJ1735307.1"/>
    </source>
</evidence>
<protein>
    <recommendedName>
        <fullName evidence="5">DNA2/NAM7 helicase-like C-terminal domain-containing protein</fullName>
    </recommendedName>
</protein>
<dbReference type="OrthoDB" id="6513042at2759"/>
<dbReference type="GO" id="GO:0043139">
    <property type="term" value="F:5'-3' DNA helicase activity"/>
    <property type="evidence" value="ECO:0007669"/>
    <property type="project" value="TreeGrafter"/>
</dbReference>
<organism evidence="6 7">
    <name type="scientific">Coemansia biformis</name>
    <dbReference type="NCBI Taxonomy" id="1286918"/>
    <lineage>
        <taxon>Eukaryota</taxon>
        <taxon>Fungi</taxon>
        <taxon>Fungi incertae sedis</taxon>
        <taxon>Zoopagomycota</taxon>
        <taxon>Kickxellomycotina</taxon>
        <taxon>Kickxellomycetes</taxon>
        <taxon>Kickxellales</taxon>
        <taxon>Kickxellaceae</taxon>
        <taxon>Coemansia</taxon>
    </lineage>
</organism>
<dbReference type="GO" id="GO:0005524">
    <property type="term" value="F:ATP binding"/>
    <property type="evidence" value="ECO:0007669"/>
    <property type="project" value="UniProtKB-KW"/>
</dbReference>
<reference evidence="6" key="1">
    <citation type="submission" date="2022-07" db="EMBL/GenBank/DDBJ databases">
        <title>Phylogenomic reconstructions and comparative analyses of Kickxellomycotina fungi.</title>
        <authorList>
            <person name="Reynolds N.K."/>
            <person name="Stajich J.E."/>
            <person name="Barry K."/>
            <person name="Grigoriev I.V."/>
            <person name="Crous P."/>
            <person name="Smith M.E."/>
        </authorList>
    </citation>
    <scope>NUCLEOTIDE SEQUENCE</scope>
    <source>
        <strain evidence="6">BCRC 34381</strain>
    </source>
</reference>
<sequence>MFERVKDMIGDSACHVLQIQYRMNACVMEPSSTEIYGGQLVADPSVADHVLSDLPHVRQSPDTIRPLVFIDTSGAGMAESAVEVELAELANCRRIFEAAKTKFNRGEAELVVKHV</sequence>
<evidence type="ECO:0000259" key="5">
    <source>
        <dbReference type="Pfam" id="PF13087"/>
    </source>
</evidence>
<accession>A0A9W7YGR1</accession>
<dbReference type="GO" id="GO:0016787">
    <property type="term" value="F:hydrolase activity"/>
    <property type="evidence" value="ECO:0007669"/>
    <property type="project" value="UniProtKB-KW"/>
</dbReference>
<dbReference type="Proteomes" id="UP001143981">
    <property type="component" value="Unassembled WGS sequence"/>
</dbReference>
<keyword evidence="3" id="KW-0347">Helicase</keyword>
<dbReference type="Gene3D" id="3.40.50.300">
    <property type="entry name" value="P-loop containing nucleotide triphosphate hydrolases"/>
    <property type="match status" value="1"/>
</dbReference>
<dbReference type="InterPro" id="IPR041679">
    <property type="entry name" value="DNA2/NAM7-like_C"/>
</dbReference>
<keyword evidence="7" id="KW-1185">Reference proteome</keyword>
<dbReference type="Pfam" id="PF13087">
    <property type="entry name" value="AAA_12"/>
    <property type="match status" value="1"/>
</dbReference>
<evidence type="ECO:0000313" key="7">
    <source>
        <dbReference type="Proteomes" id="UP001143981"/>
    </source>
</evidence>
<dbReference type="PANTHER" id="PTHR43788">
    <property type="entry name" value="DNA2/NAM7 HELICASE FAMILY MEMBER"/>
    <property type="match status" value="1"/>
</dbReference>
<dbReference type="InterPro" id="IPR027417">
    <property type="entry name" value="P-loop_NTPase"/>
</dbReference>
<name>A0A9W7YGR1_9FUNG</name>
<gene>
    <name evidence="6" type="ORF">LPJ61_000620</name>
</gene>
<dbReference type="InterPro" id="IPR050534">
    <property type="entry name" value="Coronavir_polyprotein_1ab"/>
</dbReference>
<dbReference type="EMBL" id="JANBOI010000032">
    <property type="protein sequence ID" value="KAJ1735307.1"/>
    <property type="molecule type" value="Genomic_DNA"/>
</dbReference>
<comment type="caution">
    <text evidence="6">The sequence shown here is derived from an EMBL/GenBank/DDBJ whole genome shotgun (WGS) entry which is preliminary data.</text>
</comment>
<evidence type="ECO:0000256" key="2">
    <source>
        <dbReference type="ARBA" id="ARBA00022801"/>
    </source>
</evidence>